<evidence type="ECO:0000313" key="2">
    <source>
        <dbReference type="Proteomes" id="UP001497535"/>
    </source>
</evidence>
<accession>A0ACB1B0B9</accession>
<dbReference type="EMBL" id="CAVMJV010000151">
    <property type="protein sequence ID" value="CAK5114782.1"/>
    <property type="molecule type" value="Genomic_DNA"/>
</dbReference>
<name>A0ACB1B0B9_MELEN</name>
<evidence type="ECO:0000313" key="1">
    <source>
        <dbReference type="EMBL" id="CAK5114782.1"/>
    </source>
</evidence>
<sequence>MKVKLENFDSKIHQWKSVAKEPLPLKAHQFDPEKCTLSVLDQRLLPSRSVYVPIRSLNDGFDAIKQMKVRGAPLIATVGMVHLFINLTSNNLFQLTLLVEQSRKNVIGDVEGCLKELEQNCSFLLSARPTAINLSNGFSELREYAKGLKGAGVIKLKIGIRNFILEWQARERMENDLLLRNSIHAVLSATRNLEIDNGEKKRLVAITICNTGQLATSSFGTALGVVLMLHRLGHLKLALVLETRPYNQGSRLTSYELKKGGVPFLLIADSAAAAAIRHFKVNVALAGLFFLIFIYDSISGADQVALNGDTANKIGTYSLAICAHQHKIPFFIVTPVASVNAKLESGDGIHIEERPSKELTHWAGVAHCPTNCPVWNPAFDITPGNLISGFLTDRGNFSSDQLLSIFSVNGESNGESKEN</sequence>
<keyword evidence="2" id="KW-1185">Reference proteome</keyword>
<reference evidence="1" key="1">
    <citation type="submission" date="2023-11" db="EMBL/GenBank/DDBJ databases">
        <authorList>
            <person name="Poullet M."/>
        </authorList>
    </citation>
    <scope>NUCLEOTIDE SEQUENCE</scope>
    <source>
        <strain evidence="1">E1834</strain>
    </source>
</reference>
<proteinExistence type="predicted"/>
<dbReference type="Proteomes" id="UP001497535">
    <property type="component" value="Unassembled WGS sequence"/>
</dbReference>
<comment type="caution">
    <text evidence="1">The sequence shown here is derived from an EMBL/GenBank/DDBJ whole genome shotgun (WGS) entry which is preliminary data.</text>
</comment>
<protein>
    <submittedName>
        <fullName evidence="1">Uncharacterized protein</fullName>
    </submittedName>
</protein>
<organism evidence="1 2">
    <name type="scientific">Meloidogyne enterolobii</name>
    <name type="common">Root-knot nematode worm</name>
    <name type="synonym">Meloidogyne mayaguensis</name>
    <dbReference type="NCBI Taxonomy" id="390850"/>
    <lineage>
        <taxon>Eukaryota</taxon>
        <taxon>Metazoa</taxon>
        <taxon>Ecdysozoa</taxon>
        <taxon>Nematoda</taxon>
        <taxon>Chromadorea</taxon>
        <taxon>Rhabditida</taxon>
        <taxon>Tylenchina</taxon>
        <taxon>Tylenchomorpha</taxon>
        <taxon>Tylenchoidea</taxon>
        <taxon>Meloidogynidae</taxon>
        <taxon>Meloidogyninae</taxon>
        <taxon>Meloidogyne</taxon>
    </lineage>
</organism>
<gene>
    <name evidence="1" type="ORF">MENTE1834_LOCUS45438</name>
</gene>